<dbReference type="RefSeq" id="WP_200353146.1">
    <property type="nucleotide sequence ID" value="NZ_BAABHZ010000002.1"/>
</dbReference>
<evidence type="ECO:0000313" key="2">
    <source>
        <dbReference type="Proteomes" id="UP000600139"/>
    </source>
</evidence>
<dbReference type="EMBL" id="JAENIK010000013">
    <property type="protein sequence ID" value="MBK1818197.1"/>
    <property type="molecule type" value="Genomic_DNA"/>
</dbReference>
<proteinExistence type="predicted"/>
<sequence>MMSEEERDFGPQPLIAVMEKWGLESHDLVEASEEQLTYKQVQRARSGRKLTLKMMMKVARTLNLAIWNKLDKEKREKFVEYLHKDLFSYSKGFDADKPDPNQDMLSA</sequence>
<reference evidence="1" key="1">
    <citation type="submission" date="2021-01" db="EMBL/GenBank/DDBJ databases">
        <title>Modified the classification status of verrucomicrobia.</title>
        <authorList>
            <person name="Feng X."/>
        </authorList>
    </citation>
    <scope>NUCLEOTIDE SEQUENCE</scope>
    <source>
        <strain evidence="1">JCM 18052</strain>
    </source>
</reference>
<dbReference type="AlphaFoldDB" id="A0A934V9C8"/>
<gene>
    <name evidence="1" type="ORF">JIN84_21415</name>
</gene>
<protein>
    <submittedName>
        <fullName evidence="1">Uncharacterized protein</fullName>
    </submittedName>
</protein>
<organism evidence="1 2">
    <name type="scientific">Luteolibacter yonseiensis</name>
    <dbReference type="NCBI Taxonomy" id="1144680"/>
    <lineage>
        <taxon>Bacteria</taxon>
        <taxon>Pseudomonadati</taxon>
        <taxon>Verrucomicrobiota</taxon>
        <taxon>Verrucomicrobiia</taxon>
        <taxon>Verrucomicrobiales</taxon>
        <taxon>Verrucomicrobiaceae</taxon>
        <taxon>Luteolibacter</taxon>
    </lineage>
</organism>
<name>A0A934V9C8_9BACT</name>
<dbReference type="Proteomes" id="UP000600139">
    <property type="component" value="Unassembled WGS sequence"/>
</dbReference>
<comment type="caution">
    <text evidence="1">The sequence shown here is derived from an EMBL/GenBank/DDBJ whole genome shotgun (WGS) entry which is preliminary data.</text>
</comment>
<accession>A0A934V9C8</accession>
<keyword evidence="2" id="KW-1185">Reference proteome</keyword>
<evidence type="ECO:0000313" key="1">
    <source>
        <dbReference type="EMBL" id="MBK1818197.1"/>
    </source>
</evidence>